<dbReference type="InterPro" id="IPR018449">
    <property type="entry name" value="NIL_domain"/>
</dbReference>
<keyword evidence="4" id="KW-0547">Nucleotide-binding</keyword>
<evidence type="ECO:0000256" key="7">
    <source>
        <dbReference type="ARBA" id="ARBA00022970"/>
    </source>
</evidence>
<gene>
    <name evidence="10" type="ORF">HMPREF1983_00715</name>
</gene>
<evidence type="ECO:0000256" key="1">
    <source>
        <dbReference type="ARBA" id="ARBA00005417"/>
    </source>
</evidence>
<feature type="domain" description="ABC transporter" evidence="9">
    <location>
        <begin position="2"/>
        <end position="238"/>
    </location>
</feature>
<keyword evidence="3" id="KW-1003">Cell membrane</keyword>
<dbReference type="GO" id="GO:0016887">
    <property type="term" value="F:ATP hydrolysis activity"/>
    <property type="evidence" value="ECO:0007669"/>
    <property type="project" value="InterPro"/>
</dbReference>
<dbReference type="PROSITE" id="PS00211">
    <property type="entry name" value="ABC_TRANSPORTER_1"/>
    <property type="match status" value="1"/>
</dbReference>
<dbReference type="InterPro" id="IPR017871">
    <property type="entry name" value="ABC_transporter-like_CS"/>
</dbReference>
<keyword evidence="6" id="KW-1278">Translocase</keyword>
<evidence type="ECO:0000256" key="4">
    <source>
        <dbReference type="ARBA" id="ARBA00022741"/>
    </source>
</evidence>
<dbReference type="AlphaFoldDB" id="U2RYS5"/>
<sequence length="337" mass="37452">MIELKNVNKIYNNKVHALKDINLKVEKGDIYGIIGYSGAGKSTLVRLLNGLEVATSGEVIIDGEDFNKINEEQRRLKRQKIGMIFQHFNLLWSRTVAENIAFPLEILGKSKSEIKPRVRELAKLVGLEDRLNSYPSQLSGGQKQRVGIARALAGNPTILLCDEATSALDPETTAEVLNLIKKIHAETNITVVLITHEMNVIKTICTKVAVIDNGGIAENGLVTDVFYHPKQEVTKKFLSQTSFASQTEEQENIKEWKETFTDGVIIKFTFSNSTSKKPILSTLVKEIDFDFTIINGHLDKTSDANIGTLFVQLTGTDENIQKAITKLNELGILTEVL</sequence>
<dbReference type="PROSITE" id="PS50893">
    <property type="entry name" value="ABC_TRANSPORTER_2"/>
    <property type="match status" value="1"/>
</dbReference>
<dbReference type="Proteomes" id="UP000016637">
    <property type="component" value="Unassembled WGS sequence"/>
</dbReference>
<dbReference type="PANTHER" id="PTHR43166">
    <property type="entry name" value="AMINO ACID IMPORT ATP-BINDING PROTEIN"/>
    <property type="match status" value="1"/>
</dbReference>
<evidence type="ECO:0000313" key="10">
    <source>
        <dbReference type="EMBL" id="ERK58688.1"/>
    </source>
</evidence>
<dbReference type="InterPro" id="IPR003439">
    <property type="entry name" value="ABC_transporter-like_ATP-bd"/>
</dbReference>
<evidence type="ECO:0000256" key="2">
    <source>
        <dbReference type="ARBA" id="ARBA00022448"/>
    </source>
</evidence>
<dbReference type="SUPFAM" id="SSF52540">
    <property type="entry name" value="P-loop containing nucleoside triphosphate hydrolases"/>
    <property type="match status" value="1"/>
</dbReference>
<organism evidence="10 11">
    <name type="scientific">Gemella bergeri ATCC 700627</name>
    <dbReference type="NCBI Taxonomy" id="1321820"/>
    <lineage>
        <taxon>Bacteria</taxon>
        <taxon>Bacillati</taxon>
        <taxon>Bacillota</taxon>
        <taxon>Bacilli</taxon>
        <taxon>Bacillales</taxon>
        <taxon>Gemellaceae</taxon>
        <taxon>Gemella</taxon>
    </lineage>
</organism>
<dbReference type="EMBL" id="AWVP01000044">
    <property type="protein sequence ID" value="ERK58688.1"/>
    <property type="molecule type" value="Genomic_DNA"/>
</dbReference>
<dbReference type="RefSeq" id="WP_021753360.1">
    <property type="nucleotide sequence ID" value="NZ_KI271860.1"/>
</dbReference>
<dbReference type="SUPFAM" id="SSF55021">
    <property type="entry name" value="ACT-like"/>
    <property type="match status" value="1"/>
</dbReference>
<keyword evidence="11" id="KW-1185">Reference proteome</keyword>
<keyword evidence="7" id="KW-0029">Amino-acid transport</keyword>
<accession>U2RYS5</accession>
<dbReference type="SMART" id="SM00930">
    <property type="entry name" value="NIL"/>
    <property type="match status" value="1"/>
</dbReference>
<dbReference type="InterPro" id="IPR050086">
    <property type="entry name" value="MetN_ABC_transporter-like"/>
</dbReference>
<dbReference type="eggNOG" id="COG1135">
    <property type="taxonomic scope" value="Bacteria"/>
</dbReference>
<reference evidence="10 11" key="1">
    <citation type="submission" date="2013-08" db="EMBL/GenBank/DDBJ databases">
        <authorList>
            <person name="Weinstock G."/>
            <person name="Sodergren E."/>
            <person name="Wylie T."/>
            <person name="Fulton L."/>
            <person name="Fulton R."/>
            <person name="Fronick C."/>
            <person name="O'Laughlin M."/>
            <person name="Godfrey J."/>
            <person name="Miner T."/>
            <person name="Herter B."/>
            <person name="Appelbaum E."/>
            <person name="Cordes M."/>
            <person name="Lek S."/>
            <person name="Wollam A."/>
            <person name="Pepin K.H."/>
            <person name="Palsikar V.B."/>
            <person name="Mitreva M."/>
            <person name="Wilson R.K."/>
        </authorList>
    </citation>
    <scope>NUCLEOTIDE SEQUENCE [LARGE SCALE GENOMIC DNA]</scope>
    <source>
        <strain evidence="10 11">ATCC 700627</strain>
    </source>
</reference>
<name>U2RYS5_9BACL</name>
<dbReference type="Pfam" id="PF00005">
    <property type="entry name" value="ABC_tran"/>
    <property type="match status" value="1"/>
</dbReference>
<dbReference type="GO" id="GO:0005886">
    <property type="term" value="C:plasma membrane"/>
    <property type="evidence" value="ECO:0007669"/>
    <property type="project" value="UniProtKB-ARBA"/>
</dbReference>
<keyword evidence="2" id="KW-0813">Transport</keyword>
<dbReference type="FunFam" id="3.40.50.300:FF:000056">
    <property type="entry name" value="Cell division ATP-binding protein FtsE"/>
    <property type="match status" value="1"/>
</dbReference>
<dbReference type="Gene3D" id="3.40.50.300">
    <property type="entry name" value="P-loop containing nucleotide triphosphate hydrolases"/>
    <property type="match status" value="1"/>
</dbReference>
<dbReference type="InterPro" id="IPR003593">
    <property type="entry name" value="AAA+_ATPase"/>
</dbReference>
<keyword evidence="8" id="KW-0472">Membrane</keyword>
<dbReference type="CDD" id="cd03258">
    <property type="entry name" value="ABC_MetN_methionine_transporter"/>
    <property type="match status" value="1"/>
</dbReference>
<comment type="caution">
    <text evidence="10">The sequence shown here is derived from an EMBL/GenBank/DDBJ whole genome shotgun (WGS) entry which is preliminary data.</text>
</comment>
<evidence type="ECO:0000256" key="3">
    <source>
        <dbReference type="ARBA" id="ARBA00022475"/>
    </source>
</evidence>
<dbReference type="InterPro" id="IPR027417">
    <property type="entry name" value="P-loop_NTPase"/>
</dbReference>
<evidence type="ECO:0000259" key="9">
    <source>
        <dbReference type="PROSITE" id="PS50893"/>
    </source>
</evidence>
<dbReference type="SMART" id="SM00382">
    <property type="entry name" value="AAA"/>
    <property type="match status" value="1"/>
</dbReference>
<dbReference type="InterPro" id="IPR041701">
    <property type="entry name" value="MetN_ABC"/>
</dbReference>
<evidence type="ECO:0000313" key="11">
    <source>
        <dbReference type="Proteomes" id="UP000016637"/>
    </source>
</evidence>
<dbReference type="PANTHER" id="PTHR43166:SF30">
    <property type="entry name" value="METHIONINE IMPORT ATP-BINDING PROTEIN METN"/>
    <property type="match status" value="1"/>
</dbReference>
<evidence type="ECO:0000256" key="6">
    <source>
        <dbReference type="ARBA" id="ARBA00022967"/>
    </source>
</evidence>
<dbReference type="GO" id="GO:0005524">
    <property type="term" value="F:ATP binding"/>
    <property type="evidence" value="ECO:0007669"/>
    <property type="project" value="UniProtKB-KW"/>
</dbReference>
<dbReference type="Gene3D" id="3.30.70.260">
    <property type="match status" value="1"/>
</dbReference>
<proteinExistence type="inferred from homology"/>
<protein>
    <submittedName>
        <fullName evidence="10">ABC transporter, ATP-binding protein</fullName>
    </submittedName>
</protein>
<comment type="similarity">
    <text evidence="1">Belongs to the ABC transporter superfamily.</text>
</comment>
<keyword evidence="5 10" id="KW-0067">ATP-binding</keyword>
<dbReference type="PATRIC" id="fig|1321820.3.peg.699"/>
<dbReference type="Pfam" id="PF09383">
    <property type="entry name" value="NIL"/>
    <property type="match status" value="1"/>
</dbReference>
<dbReference type="InterPro" id="IPR045865">
    <property type="entry name" value="ACT-like_dom_sf"/>
</dbReference>
<dbReference type="GO" id="GO:0006865">
    <property type="term" value="P:amino acid transport"/>
    <property type="evidence" value="ECO:0007669"/>
    <property type="project" value="UniProtKB-KW"/>
</dbReference>
<dbReference type="HOGENOM" id="CLU_000604_1_3_9"/>
<evidence type="ECO:0000256" key="5">
    <source>
        <dbReference type="ARBA" id="ARBA00022840"/>
    </source>
</evidence>
<evidence type="ECO:0000256" key="8">
    <source>
        <dbReference type="ARBA" id="ARBA00023136"/>
    </source>
</evidence>